<dbReference type="CDD" id="cd07247">
    <property type="entry name" value="SgaA_N_like"/>
    <property type="match status" value="1"/>
</dbReference>
<gene>
    <name evidence="2" type="ORF">YM304_03700</name>
</gene>
<dbReference type="Pfam" id="PF00903">
    <property type="entry name" value="Glyoxalase"/>
    <property type="match status" value="1"/>
</dbReference>
<dbReference type="RefSeq" id="WP_015439932.1">
    <property type="nucleotide sequence ID" value="NC_020520.1"/>
</dbReference>
<dbReference type="PANTHER" id="PTHR33993">
    <property type="entry name" value="GLYOXALASE-RELATED"/>
    <property type="match status" value="1"/>
</dbReference>
<dbReference type="InterPro" id="IPR029068">
    <property type="entry name" value="Glyas_Bleomycin-R_OHBP_Dase"/>
</dbReference>
<proteinExistence type="predicted"/>
<evidence type="ECO:0000313" key="2">
    <source>
        <dbReference type="EMBL" id="BAN00684.1"/>
    </source>
</evidence>
<evidence type="ECO:0000313" key="3">
    <source>
        <dbReference type="Proteomes" id="UP000011863"/>
    </source>
</evidence>
<dbReference type="SUPFAM" id="SSF54593">
    <property type="entry name" value="Glyoxalase/Bleomycin resistance protein/Dihydroxybiphenyl dioxygenase"/>
    <property type="match status" value="1"/>
</dbReference>
<protein>
    <recommendedName>
        <fullName evidence="1">VOC domain-containing protein</fullName>
    </recommendedName>
</protein>
<organism evidence="2 3">
    <name type="scientific">Ilumatobacter coccineus (strain NBRC 103263 / KCTC 29153 / YM16-304)</name>
    <dbReference type="NCBI Taxonomy" id="1313172"/>
    <lineage>
        <taxon>Bacteria</taxon>
        <taxon>Bacillati</taxon>
        <taxon>Actinomycetota</taxon>
        <taxon>Acidimicrobiia</taxon>
        <taxon>Acidimicrobiales</taxon>
        <taxon>Ilumatobacteraceae</taxon>
        <taxon>Ilumatobacter</taxon>
    </lineage>
</organism>
<dbReference type="Proteomes" id="UP000011863">
    <property type="component" value="Chromosome"/>
</dbReference>
<dbReference type="PANTHER" id="PTHR33993:SF2">
    <property type="entry name" value="VOC DOMAIN-CONTAINING PROTEIN"/>
    <property type="match status" value="1"/>
</dbReference>
<dbReference type="KEGG" id="aym:YM304_03700"/>
<dbReference type="InterPro" id="IPR037523">
    <property type="entry name" value="VOC_core"/>
</dbReference>
<feature type="domain" description="VOC" evidence="1">
    <location>
        <begin position="3"/>
        <end position="123"/>
    </location>
</feature>
<keyword evidence="3" id="KW-1185">Reference proteome</keyword>
<dbReference type="InterPro" id="IPR004360">
    <property type="entry name" value="Glyas_Fos-R_dOase_dom"/>
</dbReference>
<reference evidence="2 3" key="1">
    <citation type="journal article" date="2013" name="Int. J. Syst. Evol. Microbiol.">
        <title>Ilumatobacter nonamiense sp. nov. and Ilumatobacter coccineum sp. nov., isolated from seashore sand.</title>
        <authorList>
            <person name="Matsumoto A."/>
            <person name="Kasai H."/>
            <person name="Matsuo Y."/>
            <person name="Shizuri Y."/>
            <person name="Ichikawa N."/>
            <person name="Fujita N."/>
            <person name="Omura S."/>
            <person name="Takahashi Y."/>
        </authorList>
    </citation>
    <scope>NUCLEOTIDE SEQUENCE [LARGE SCALE GENOMIC DNA]</scope>
    <source>
        <strain evidence="3">NBRC 103263 / KCTC 29153 / YM16-304</strain>
    </source>
</reference>
<name>A0A6C7DV83_ILUCY</name>
<dbReference type="EMBL" id="AP012057">
    <property type="protein sequence ID" value="BAN00684.1"/>
    <property type="molecule type" value="Genomic_DNA"/>
</dbReference>
<dbReference type="OrthoDB" id="9793039at2"/>
<evidence type="ECO:0000259" key="1">
    <source>
        <dbReference type="PROSITE" id="PS51819"/>
    </source>
</evidence>
<dbReference type="InterPro" id="IPR052164">
    <property type="entry name" value="Anthracycline_SecMetBiosynth"/>
</dbReference>
<sequence>MRKVGWFDIYVEDMERAQAFYETVLDTKLSPMGDPNDPSAQMRAFEDDFTSHGAGGALVKLDYAQPGPGGSMVYFSCDDCAVEAERVPAAGGTIVRPKFSIGEHGFVSIVTDTEGNMIGLHSVAAG</sequence>
<dbReference type="PROSITE" id="PS51819">
    <property type="entry name" value="VOC"/>
    <property type="match status" value="1"/>
</dbReference>
<dbReference type="AlphaFoldDB" id="A0A6C7DV83"/>
<dbReference type="Gene3D" id="3.10.180.10">
    <property type="entry name" value="2,3-Dihydroxybiphenyl 1,2-Dioxygenase, domain 1"/>
    <property type="match status" value="1"/>
</dbReference>
<accession>A0A6C7DV83</accession>